<dbReference type="InterPro" id="IPR002048">
    <property type="entry name" value="EF_hand_dom"/>
</dbReference>
<dbReference type="InterPro" id="IPR011992">
    <property type="entry name" value="EF-hand-dom_pair"/>
</dbReference>
<evidence type="ECO:0000259" key="3">
    <source>
        <dbReference type="PROSITE" id="PS50222"/>
    </source>
</evidence>
<comment type="caution">
    <text evidence="4">The sequence shown here is derived from an EMBL/GenBank/DDBJ whole genome shotgun (WGS) entry which is preliminary data.</text>
</comment>
<feature type="region of interest" description="Disordered" evidence="2">
    <location>
        <begin position="225"/>
        <end position="248"/>
    </location>
</feature>
<gene>
    <name evidence="4" type="ORF">WJX72_002661</name>
</gene>
<dbReference type="SMART" id="SM00054">
    <property type="entry name" value="EFh"/>
    <property type="match status" value="2"/>
</dbReference>
<evidence type="ECO:0000256" key="2">
    <source>
        <dbReference type="SAM" id="MobiDB-lite"/>
    </source>
</evidence>
<dbReference type="AlphaFoldDB" id="A0AAW1PNB4"/>
<dbReference type="InterPro" id="IPR018247">
    <property type="entry name" value="EF_Hand_1_Ca_BS"/>
</dbReference>
<feature type="domain" description="EF-hand" evidence="3">
    <location>
        <begin position="63"/>
        <end position="98"/>
    </location>
</feature>
<organism evidence="4 5">
    <name type="scientific">[Myrmecia] bisecta</name>
    <dbReference type="NCBI Taxonomy" id="41462"/>
    <lineage>
        <taxon>Eukaryota</taxon>
        <taxon>Viridiplantae</taxon>
        <taxon>Chlorophyta</taxon>
        <taxon>core chlorophytes</taxon>
        <taxon>Trebouxiophyceae</taxon>
        <taxon>Trebouxiales</taxon>
        <taxon>Trebouxiaceae</taxon>
        <taxon>Myrmecia</taxon>
    </lineage>
</organism>
<dbReference type="GO" id="GO:0005509">
    <property type="term" value="F:calcium ion binding"/>
    <property type="evidence" value="ECO:0007669"/>
    <property type="project" value="InterPro"/>
</dbReference>
<accession>A0AAW1PNB4</accession>
<dbReference type="Pfam" id="PF13499">
    <property type="entry name" value="EF-hand_7"/>
    <property type="match status" value="1"/>
</dbReference>
<dbReference type="PROSITE" id="PS50222">
    <property type="entry name" value="EF_HAND_2"/>
    <property type="match status" value="1"/>
</dbReference>
<name>A0AAW1PNB4_9CHLO</name>
<dbReference type="Proteomes" id="UP001489004">
    <property type="component" value="Unassembled WGS sequence"/>
</dbReference>
<feature type="compositionally biased region" description="Acidic residues" evidence="2">
    <location>
        <begin position="177"/>
        <end position="195"/>
    </location>
</feature>
<proteinExistence type="predicted"/>
<feature type="compositionally biased region" description="Basic residues" evidence="2">
    <location>
        <begin position="228"/>
        <end position="239"/>
    </location>
</feature>
<evidence type="ECO:0000313" key="5">
    <source>
        <dbReference type="Proteomes" id="UP001489004"/>
    </source>
</evidence>
<dbReference type="PROSITE" id="PS00018">
    <property type="entry name" value="EF_HAND_1"/>
    <property type="match status" value="2"/>
</dbReference>
<sequence length="248" mass="27646">MARPVSHNRDQKGIVEEELDPSVIRDSYLRGVFDSQSSAVQISGMQEFAAAVWERHKSIPSQTYRDPLDRIFDEFDTDHDGHLNAEDVAAALQSRRVQITAEQAQLFIAAADINSNNTVEKEEFAELVFHMAAADLRHYGRESAPWPVQKPPANPLHIWHNQLTLGVASSMASSDFDSTDSDSGDAEDSVVDLDEPSLSLVDDPELQALLREEILASTEKAGTPWSRLWRRTKKKKKQKQGGDGVLPQ</sequence>
<dbReference type="SUPFAM" id="SSF47473">
    <property type="entry name" value="EF-hand"/>
    <property type="match status" value="1"/>
</dbReference>
<protein>
    <recommendedName>
        <fullName evidence="3">EF-hand domain-containing protein</fullName>
    </recommendedName>
</protein>
<evidence type="ECO:0000256" key="1">
    <source>
        <dbReference type="ARBA" id="ARBA00022837"/>
    </source>
</evidence>
<reference evidence="4 5" key="1">
    <citation type="journal article" date="2024" name="Nat. Commun.">
        <title>Phylogenomics reveals the evolutionary origins of lichenization in chlorophyte algae.</title>
        <authorList>
            <person name="Puginier C."/>
            <person name="Libourel C."/>
            <person name="Otte J."/>
            <person name="Skaloud P."/>
            <person name="Haon M."/>
            <person name="Grisel S."/>
            <person name="Petersen M."/>
            <person name="Berrin J.G."/>
            <person name="Delaux P.M."/>
            <person name="Dal Grande F."/>
            <person name="Keller J."/>
        </authorList>
    </citation>
    <scope>NUCLEOTIDE SEQUENCE [LARGE SCALE GENOMIC DNA]</scope>
    <source>
        <strain evidence="4 5">SAG 2043</strain>
    </source>
</reference>
<keyword evidence="1" id="KW-0106">Calcium</keyword>
<evidence type="ECO:0000313" key="4">
    <source>
        <dbReference type="EMBL" id="KAK9811368.1"/>
    </source>
</evidence>
<dbReference type="Gene3D" id="1.10.238.10">
    <property type="entry name" value="EF-hand"/>
    <property type="match status" value="1"/>
</dbReference>
<feature type="region of interest" description="Disordered" evidence="2">
    <location>
        <begin position="172"/>
        <end position="199"/>
    </location>
</feature>
<keyword evidence="5" id="KW-1185">Reference proteome</keyword>
<dbReference type="EMBL" id="JALJOR010000009">
    <property type="protein sequence ID" value="KAK9811368.1"/>
    <property type="molecule type" value="Genomic_DNA"/>
</dbReference>
<dbReference type="CDD" id="cd00051">
    <property type="entry name" value="EFh"/>
    <property type="match status" value="1"/>
</dbReference>